<keyword evidence="4" id="KW-1185">Reference proteome</keyword>
<comment type="caution">
    <text evidence="3">The sequence shown here is derived from an EMBL/GenBank/DDBJ whole genome shotgun (WGS) entry which is preliminary data.</text>
</comment>
<dbReference type="EMBL" id="JBHUDJ010000006">
    <property type="protein sequence ID" value="MFD1587996.1"/>
    <property type="molecule type" value="Genomic_DNA"/>
</dbReference>
<accession>A0ABD6CCC4</accession>
<sequence>MIEPAFLDELARYDASLQRRVETVQQGHQRSTDVGEGLTFSDHRNYAPGDDTRLIDWRVYARTEELYIKQFEAERNLTVHVLVDASASMDFGGDRAEVGTPHKFEYAAKLGLGFASLAAAEHNDFRVSLLSETFDRLDRSRTSQGEVLRLVDVFNETEPAAETYFQRACEDYAATIDSKSLVLVVSDFLEDPETVEAGLSALQRNDLVLAHVIAPDELDPPARGDTIFRDPERDTKLRTYFGSHVERTYRDRFQEHRDEIEAIADRLAARYVAVDTGADFFDSFGEVWVE</sequence>
<dbReference type="SUPFAM" id="SSF53300">
    <property type="entry name" value="vWA-like"/>
    <property type="match status" value="1"/>
</dbReference>
<name>A0ABD6CCC4_9EURY</name>
<organism evidence="3 4">
    <name type="scientific">Halorientalis brevis</name>
    <dbReference type="NCBI Taxonomy" id="1126241"/>
    <lineage>
        <taxon>Archaea</taxon>
        <taxon>Methanobacteriati</taxon>
        <taxon>Methanobacteriota</taxon>
        <taxon>Stenosarchaea group</taxon>
        <taxon>Halobacteria</taxon>
        <taxon>Halobacteriales</taxon>
        <taxon>Haloarculaceae</taxon>
        <taxon>Halorientalis</taxon>
    </lineage>
</organism>
<gene>
    <name evidence="3" type="ORF">ACFR9U_13495</name>
</gene>
<evidence type="ECO:0000313" key="3">
    <source>
        <dbReference type="EMBL" id="MFD1587996.1"/>
    </source>
</evidence>
<dbReference type="PANTHER" id="PTHR33608:SF6">
    <property type="entry name" value="BLL2464 PROTEIN"/>
    <property type="match status" value="1"/>
</dbReference>
<evidence type="ECO:0000256" key="1">
    <source>
        <dbReference type="SAM" id="MobiDB-lite"/>
    </source>
</evidence>
<proteinExistence type="predicted"/>
<dbReference type="InterPro" id="IPR002881">
    <property type="entry name" value="DUF58"/>
</dbReference>
<dbReference type="PANTHER" id="PTHR33608">
    <property type="entry name" value="BLL2464 PROTEIN"/>
    <property type="match status" value="1"/>
</dbReference>
<dbReference type="RefSeq" id="WP_247380255.1">
    <property type="nucleotide sequence ID" value="NZ_JALLGV010000008.1"/>
</dbReference>
<feature type="domain" description="DUF58" evidence="2">
    <location>
        <begin position="42"/>
        <end position="256"/>
    </location>
</feature>
<evidence type="ECO:0000259" key="2">
    <source>
        <dbReference type="Pfam" id="PF01882"/>
    </source>
</evidence>
<dbReference type="InterPro" id="IPR036465">
    <property type="entry name" value="vWFA_dom_sf"/>
</dbReference>
<dbReference type="Proteomes" id="UP001597119">
    <property type="component" value="Unassembled WGS sequence"/>
</dbReference>
<dbReference type="AlphaFoldDB" id="A0ABD6CCC4"/>
<dbReference type="Pfam" id="PF01882">
    <property type="entry name" value="DUF58"/>
    <property type="match status" value="1"/>
</dbReference>
<evidence type="ECO:0000313" key="4">
    <source>
        <dbReference type="Proteomes" id="UP001597119"/>
    </source>
</evidence>
<reference evidence="3 4" key="1">
    <citation type="journal article" date="2019" name="Int. J. Syst. Evol. Microbiol.">
        <title>The Global Catalogue of Microorganisms (GCM) 10K type strain sequencing project: providing services to taxonomists for standard genome sequencing and annotation.</title>
        <authorList>
            <consortium name="The Broad Institute Genomics Platform"/>
            <consortium name="The Broad Institute Genome Sequencing Center for Infectious Disease"/>
            <person name="Wu L."/>
            <person name="Ma J."/>
        </authorList>
    </citation>
    <scope>NUCLEOTIDE SEQUENCE [LARGE SCALE GENOMIC DNA]</scope>
    <source>
        <strain evidence="3 4">CGMCC 1.12125</strain>
    </source>
</reference>
<protein>
    <submittedName>
        <fullName evidence="3">DUF58 domain-containing protein</fullName>
    </submittedName>
</protein>
<feature type="region of interest" description="Disordered" evidence="1">
    <location>
        <begin position="24"/>
        <end position="43"/>
    </location>
</feature>